<dbReference type="EMBL" id="JAAIIH010000001">
    <property type="protein sequence ID" value="NMM99803.1"/>
    <property type="molecule type" value="Genomic_DNA"/>
</dbReference>
<dbReference type="InterPro" id="IPR047057">
    <property type="entry name" value="MerR_fam"/>
</dbReference>
<dbReference type="GO" id="GO:0003700">
    <property type="term" value="F:DNA-binding transcription factor activity"/>
    <property type="evidence" value="ECO:0007669"/>
    <property type="project" value="InterPro"/>
</dbReference>
<name>A0A7Y0F0L5_9BIFI</name>
<dbReference type="Gene3D" id="1.10.1660.10">
    <property type="match status" value="1"/>
</dbReference>
<reference evidence="4 5" key="1">
    <citation type="submission" date="2020-02" db="EMBL/GenBank/DDBJ databases">
        <title>Characterization of phylogenetic diversity of novel bifidobacterial species isolated in Czech ZOOs.</title>
        <authorList>
            <person name="Lugli G.A."/>
            <person name="Vera N.B."/>
            <person name="Ventura M."/>
        </authorList>
    </citation>
    <scope>NUCLEOTIDE SEQUENCE [LARGE SCALE GENOMIC DNA]</scope>
    <source>
        <strain evidence="4 5">DSM 109958</strain>
    </source>
</reference>
<evidence type="ECO:0000313" key="4">
    <source>
        <dbReference type="EMBL" id="NMM99803.1"/>
    </source>
</evidence>
<dbReference type="RefSeq" id="WP_169274954.1">
    <property type="nucleotide sequence ID" value="NZ_JAAIIH010000001.1"/>
</dbReference>
<dbReference type="SMART" id="SM00422">
    <property type="entry name" value="HTH_MERR"/>
    <property type="match status" value="1"/>
</dbReference>
<accession>A0A7Y0F0L5</accession>
<dbReference type="PROSITE" id="PS50937">
    <property type="entry name" value="HTH_MERR_2"/>
    <property type="match status" value="1"/>
</dbReference>
<dbReference type="Pfam" id="PF13411">
    <property type="entry name" value="MerR_1"/>
    <property type="match status" value="1"/>
</dbReference>
<organism evidence="4 5">
    <name type="scientific">Bifidobacterium moraviense</name>
    <dbReference type="NCBI Taxonomy" id="2675323"/>
    <lineage>
        <taxon>Bacteria</taxon>
        <taxon>Bacillati</taxon>
        <taxon>Actinomycetota</taxon>
        <taxon>Actinomycetes</taxon>
        <taxon>Bifidobacteriales</taxon>
        <taxon>Bifidobacteriaceae</taxon>
        <taxon>Bifidobacterium</taxon>
    </lineage>
</organism>
<gene>
    <name evidence="4" type="ORF">G1C96_0381</name>
</gene>
<sequence length="179" mass="19884">MSNETATAWHTIREASMISGLPESTLRYYEQIGIIDPIARDPSSGHRAYSDADLEALSIVSCLAATGMPLDAMRQYLRNRFDGPDGARRQMELLDAQALRLAAKAESIRMQQAYVSFKTLYWRAIAEGRERDAEQLLDDNRDIVEKIKRMQVGGKAHKAQASSAPVGRTAGGKETEDVR</sequence>
<feature type="region of interest" description="Disordered" evidence="2">
    <location>
        <begin position="153"/>
        <end position="179"/>
    </location>
</feature>
<comment type="caution">
    <text evidence="4">The sequence shown here is derived from an EMBL/GenBank/DDBJ whole genome shotgun (WGS) entry which is preliminary data.</text>
</comment>
<dbReference type="GO" id="GO:0003677">
    <property type="term" value="F:DNA binding"/>
    <property type="evidence" value="ECO:0007669"/>
    <property type="project" value="UniProtKB-KW"/>
</dbReference>
<dbReference type="PANTHER" id="PTHR30204:SF98">
    <property type="entry name" value="HTH-TYPE TRANSCRIPTIONAL REGULATOR ADHR"/>
    <property type="match status" value="1"/>
</dbReference>
<proteinExistence type="predicted"/>
<dbReference type="InterPro" id="IPR009061">
    <property type="entry name" value="DNA-bd_dom_put_sf"/>
</dbReference>
<evidence type="ECO:0000259" key="3">
    <source>
        <dbReference type="PROSITE" id="PS50937"/>
    </source>
</evidence>
<evidence type="ECO:0000256" key="2">
    <source>
        <dbReference type="SAM" id="MobiDB-lite"/>
    </source>
</evidence>
<protein>
    <submittedName>
        <fullName evidence="4">Transcriptional regulator, MerR family</fullName>
    </submittedName>
</protein>
<keyword evidence="1" id="KW-0238">DNA-binding</keyword>
<dbReference type="SUPFAM" id="SSF46955">
    <property type="entry name" value="Putative DNA-binding domain"/>
    <property type="match status" value="1"/>
</dbReference>
<dbReference type="Proteomes" id="UP000588277">
    <property type="component" value="Unassembled WGS sequence"/>
</dbReference>
<dbReference type="PANTHER" id="PTHR30204">
    <property type="entry name" value="REDOX-CYCLING DRUG-SENSING TRANSCRIPTIONAL ACTIVATOR SOXR"/>
    <property type="match status" value="1"/>
</dbReference>
<dbReference type="InterPro" id="IPR000551">
    <property type="entry name" value="MerR-type_HTH_dom"/>
</dbReference>
<keyword evidence="5" id="KW-1185">Reference proteome</keyword>
<evidence type="ECO:0000313" key="5">
    <source>
        <dbReference type="Proteomes" id="UP000588277"/>
    </source>
</evidence>
<dbReference type="AlphaFoldDB" id="A0A7Y0F0L5"/>
<evidence type="ECO:0000256" key="1">
    <source>
        <dbReference type="ARBA" id="ARBA00023125"/>
    </source>
</evidence>
<feature type="domain" description="HTH merR-type" evidence="3">
    <location>
        <begin position="9"/>
        <end position="79"/>
    </location>
</feature>